<reference evidence="2" key="1">
    <citation type="submission" date="2022-07" db="EMBL/GenBank/DDBJ databases">
        <authorList>
            <person name="Macas J."/>
            <person name="Novak P."/>
            <person name="Neumann P."/>
        </authorList>
    </citation>
    <scope>NUCLEOTIDE SEQUENCE</scope>
</reference>
<feature type="region of interest" description="Disordered" evidence="1">
    <location>
        <begin position="137"/>
        <end position="251"/>
    </location>
</feature>
<proteinExistence type="predicted"/>
<evidence type="ECO:0000313" key="2">
    <source>
        <dbReference type="EMBL" id="CAH9115313.1"/>
    </source>
</evidence>
<feature type="region of interest" description="Disordered" evidence="1">
    <location>
        <begin position="76"/>
        <end position="123"/>
    </location>
</feature>
<name>A0AAV0E5C8_9ASTE</name>
<evidence type="ECO:0000256" key="1">
    <source>
        <dbReference type="SAM" id="MobiDB-lite"/>
    </source>
</evidence>
<keyword evidence="4" id="KW-1185">Reference proteome</keyword>
<accession>A0AAV0E5C8</accession>
<evidence type="ECO:0000313" key="4">
    <source>
        <dbReference type="Proteomes" id="UP001152523"/>
    </source>
</evidence>
<dbReference type="EMBL" id="CAMAPF010001371">
    <property type="protein sequence ID" value="CAH9148964.1"/>
    <property type="molecule type" value="Genomic_DNA"/>
</dbReference>
<dbReference type="AlphaFoldDB" id="A0AAV0E5C8"/>
<organism evidence="2 4">
    <name type="scientific">Cuscuta epithymum</name>
    <dbReference type="NCBI Taxonomy" id="186058"/>
    <lineage>
        <taxon>Eukaryota</taxon>
        <taxon>Viridiplantae</taxon>
        <taxon>Streptophyta</taxon>
        <taxon>Embryophyta</taxon>
        <taxon>Tracheophyta</taxon>
        <taxon>Spermatophyta</taxon>
        <taxon>Magnoliopsida</taxon>
        <taxon>eudicotyledons</taxon>
        <taxon>Gunneridae</taxon>
        <taxon>Pentapetalae</taxon>
        <taxon>asterids</taxon>
        <taxon>lamiids</taxon>
        <taxon>Solanales</taxon>
        <taxon>Convolvulaceae</taxon>
        <taxon>Cuscuteae</taxon>
        <taxon>Cuscuta</taxon>
        <taxon>Cuscuta subgen. Cuscuta</taxon>
    </lineage>
</organism>
<sequence>MGCFASCCFTLKHKKFMKSLKNNAISPSSKHQCLQSLLQTPHESEFISVVNPPHIEDTVLPIADSKEKEKVTFDLDINQEDEQKDGQSKTEISTDSSLFSFPLSNHSCKNGEDENQEESSESLFSLSIDSIRRNLSRSDRDEVNSSLKPNGRDSSRFVQSVLHPIQSIGKPGPAKEKKPSSPLMEPQEKENQNIEASLSSWLVEKGKKTPNSEDSPDSVGNLSQELRRTKSIKESGKRPILGELKLEDIQA</sequence>
<comment type="caution">
    <text evidence="2">The sequence shown here is derived from an EMBL/GenBank/DDBJ whole genome shotgun (WGS) entry which is preliminary data.</text>
</comment>
<feature type="compositionally biased region" description="Polar residues" evidence="1">
    <location>
        <begin position="89"/>
        <end position="108"/>
    </location>
</feature>
<gene>
    <name evidence="2" type="ORF">CEPIT_LOCUS21028</name>
    <name evidence="3" type="ORF">CEPIT_LOCUS44911</name>
</gene>
<dbReference type="EMBL" id="CAMAPF010000240">
    <property type="protein sequence ID" value="CAH9115313.1"/>
    <property type="molecule type" value="Genomic_DNA"/>
</dbReference>
<dbReference type="Proteomes" id="UP001152523">
    <property type="component" value="Unassembled WGS sequence"/>
</dbReference>
<feature type="compositionally biased region" description="Basic and acidic residues" evidence="1">
    <location>
        <begin position="225"/>
        <end position="237"/>
    </location>
</feature>
<protein>
    <submittedName>
        <fullName evidence="2">Uncharacterized protein</fullName>
    </submittedName>
</protein>
<evidence type="ECO:0000313" key="3">
    <source>
        <dbReference type="EMBL" id="CAH9148964.1"/>
    </source>
</evidence>